<accession>A0A3D8JUT6</accession>
<dbReference type="PANTHER" id="PTHR36507">
    <property type="entry name" value="BLL1555 PROTEIN"/>
    <property type="match status" value="1"/>
</dbReference>
<comment type="subcellular location">
    <subcellularLocation>
        <location evidence="1">Periplasm</location>
    </subcellularLocation>
</comment>
<gene>
    <name evidence="4" type="ORF">DWV00_21540</name>
</gene>
<dbReference type="InterPro" id="IPR008972">
    <property type="entry name" value="Cupredoxin"/>
</dbReference>
<dbReference type="InterPro" id="IPR035668">
    <property type="entry name" value="Amicyanin"/>
</dbReference>
<dbReference type="PANTHER" id="PTHR36507:SF1">
    <property type="entry name" value="BLL1555 PROTEIN"/>
    <property type="match status" value="1"/>
</dbReference>
<dbReference type="RefSeq" id="WP_115535638.1">
    <property type="nucleotide sequence ID" value="NZ_QRGA01000012.1"/>
</dbReference>
<proteinExistence type="predicted"/>
<sequence length="111" mass="11717">MPISAFAAACAAAFALSALPAHAAKRVIVIENMQFAPANVTVKAGDEVTWDNKDLVAHTATAKGAFDSHSIAPGGSWTYMARTPGRYAYGCSLHPTMKATLVVEKAKERKP</sequence>
<dbReference type="OrthoDB" id="9757546at2"/>
<dbReference type="CDD" id="cd13921">
    <property type="entry name" value="Amicyanin"/>
    <property type="match status" value="1"/>
</dbReference>
<dbReference type="EMBL" id="QRGA01000012">
    <property type="protein sequence ID" value="RDU96849.1"/>
    <property type="molecule type" value="Genomic_DNA"/>
</dbReference>
<feature type="chain" id="PRO_5017667900" description="EfeO-type cupredoxin-like domain-containing protein" evidence="2">
    <location>
        <begin position="24"/>
        <end position="111"/>
    </location>
</feature>
<protein>
    <recommendedName>
        <fullName evidence="3">EfeO-type cupredoxin-like domain-containing protein</fullName>
    </recommendedName>
</protein>
<dbReference type="SUPFAM" id="SSF49503">
    <property type="entry name" value="Cupredoxins"/>
    <property type="match status" value="1"/>
</dbReference>
<reference evidence="4 5" key="1">
    <citation type="submission" date="2018-08" db="EMBL/GenBank/DDBJ databases">
        <title>Paraburkholderia sp. DHOM06 isolated from forest soil.</title>
        <authorList>
            <person name="Gao Z.-H."/>
            <person name="Qiu L.-H."/>
        </authorList>
    </citation>
    <scope>NUCLEOTIDE SEQUENCE [LARGE SCALE GENOMIC DNA]</scope>
    <source>
        <strain evidence="4 5">DHOM06</strain>
    </source>
</reference>
<dbReference type="InterPro" id="IPR052721">
    <property type="entry name" value="ET_Amicyanin"/>
</dbReference>
<keyword evidence="5" id="KW-1185">Reference proteome</keyword>
<organism evidence="4 5">
    <name type="scientific">Trinickia dinghuensis</name>
    <dbReference type="NCBI Taxonomy" id="2291023"/>
    <lineage>
        <taxon>Bacteria</taxon>
        <taxon>Pseudomonadati</taxon>
        <taxon>Pseudomonadota</taxon>
        <taxon>Betaproteobacteria</taxon>
        <taxon>Burkholderiales</taxon>
        <taxon>Burkholderiaceae</taxon>
        <taxon>Trinickia</taxon>
    </lineage>
</organism>
<evidence type="ECO:0000256" key="2">
    <source>
        <dbReference type="SAM" id="SignalP"/>
    </source>
</evidence>
<evidence type="ECO:0000313" key="5">
    <source>
        <dbReference type="Proteomes" id="UP000256838"/>
    </source>
</evidence>
<dbReference type="AlphaFoldDB" id="A0A3D8JUT6"/>
<evidence type="ECO:0000256" key="1">
    <source>
        <dbReference type="ARBA" id="ARBA00004418"/>
    </source>
</evidence>
<dbReference type="Pfam" id="PF13473">
    <property type="entry name" value="Cupredoxin_1"/>
    <property type="match status" value="1"/>
</dbReference>
<feature type="domain" description="EfeO-type cupredoxin-like" evidence="3">
    <location>
        <begin position="8"/>
        <end position="103"/>
    </location>
</feature>
<keyword evidence="2" id="KW-0732">Signal</keyword>
<evidence type="ECO:0000313" key="4">
    <source>
        <dbReference type="EMBL" id="RDU96849.1"/>
    </source>
</evidence>
<comment type="caution">
    <text evidence="4">The sequence shown here is derived from an EMBL/GenBank/DDBJ whole genome shotgun (WGS) entry which is preliminary data.</text>
</comment>
<dbReference type="GO" id="GO:0042597">
    <property type="term" value="C:periplasmic space"/>
    <property type="evidence" value="ECO:0007669"/>
    <property type="project" value="UniProtKB-SubCell"/>
</dbReference>
<dbReference type="Proteomes" id="UP000256838">
    <property type="component" value="Unassembled WGS sequence"/>
</dbReference>
<name>A0A3D8JUT6_9BURK</name>
<dbReference type="InterPro" id="IPR028096">
    <property type="entry name" value="EfeO_Cupredoxin"/>
</dbReference>
<feature type="signal peptide" evidence="2">
    <location>
        <begin position="1"/>
        <end position="23"/>
    </location>
</feature>
<evidence type="ECO:0000259" key="3">
    <source>
        <dbReference type="Pfam" id="PF13473"/>
    </source>
</evidence>
<dbReference type="Gene3D" id="2.60.40.420">
    <property type="entry name" value="Cupredoxins - blue copper proteins"/>
    <property type="match status" value="1"/>
</dbReference>